<comment type="subcellular location">
    <subcellularLocation>
        <location evidence="1">Membrane</location>
        <topology evidence="1">Multi-pass membrane protein</topology>
    </subcellularLocation>
</comment>
<feature type="domain" description="Methylamine utilisation protein MauE" evidence="6">
    <location>
        <begin position="37"/>
        <end position="162"/>
    </location>
</feature>
<dbReference type="Pfam" id="PF07291">
    <property type="entry name" value="MauE"/>
    <property type="match status" value="1"/>
</dbReference>
<evidence type="ECO:0000313" key="7">
    <source>
        <dbReference type="EMBL" id="MBD1422569.1"/>
    </source>
</evidence>
<evidence type="ECO:0000256" key="2">
    <source>
        <dbReference type="ARBA" id="ARBA00022692"/>
    </source>
</evidence>
<keyword evidence="2 5" id="KW-0812">Transmembrane</keyword>
<dbReference type="Proteomes" id="UP000651112">
    <property type="component" value="Unassembled WGS sequence"/>
</dbReference>
<evidence type="ECO:0000256" key="3">
    <source>
        <dbReference type="ARBA" id="ARBA00022989"/>
    </source>
</evidence>
<gene>
    <name evidence="7" type="ORF">H8B21_13410</name>
</gene>
<dbReference type="EMBL" id="JACNYL010000003">
    <property type="protein sequence ID" value="MBD1422569.1"/>
    <property type="molecule type" value="Genomic_DNA"/>
</dbReference>
<keyword evidence="8" id="KW-1185">Reference proteome</keyword>
<evidence type="ECO:0000256" key="4">
    <source>
        <dbReference type="ARBA" id="ARBA00023136"/>
    </source>
</evidence>
<protein>
    <recommendedName>
        <fullName evidence="6">Methylamine utilisation protein MauE domain-containing protein</fullName>
    </recommendedName>
</protein>
<feature type="transmembrane region" description="Helical" evidence="5">
    <location>
        <begin position="31"/>
        <end position="51"/>
    </location>
</feature>
<organism evidence="7 8">
    <name type="scientific">Sphingobacterium chuzhouense</name>
    <dbReference type="NCBI Taxonomy" id="1742264"/>
    <lineage>
        <taxon>Bacteria</taxon>
        <taxon>Pseudomonadati</taxon>
        <taxon>Bacteroidota</taxon>
        <taxon>Sphingobacteriia</taxon>
        <taxon>Sphingobacteriales</taxon>
        <taxon>Sphingobacteriaceae</taxon>
        <taxon>Sphingobacterium</taxon>
    </lineage>
</organism>
<sequence length="175" mass="19839">MQKLIGRTRIGTAIDAIAQTKAAHWLSKKLLWLYKGLPELIVYGYAFLYIYTGYNKLRHVQVFIDGNSKIPLVGQYAELIGWGIPSLEILLAVLLALPFVRVKKIALWPSVVLMGIFILYLTTMSIFFPDRLCHCGGVIESMDWTTHLIFNLLWLGAGVFAIRKLSKNELTEARL</sequence>
<evidence type="ECO:0000256" key="5">
    <source>
        <dbReference type="SAM" id="Phobius"/>
    </source>
</evidence>
<evidence type="ECO:0000259" key="6">
    <source>
        <dbReference type="Pfam" id="PF07291"/>
    </source>
</evidence>
<dbReference type="RefSeq" id="WP_190314282.1">
    <property type="nucleotide sequence ID" value="NZ_JACNYL010000003.1"/>
</dbReference>
<feature type="transmembrane region" description="Helical" evidence="5">
    <location>
        <begin position="148"/>
        <end position="166"/>
    </location>
</feature>
<evidence type="ECO:0000256" key="1">
    <source>
        <dbReference type="ARBA" id="ARBA00004141"/>
    </source>
</evidence>
<keyword evidence="4 5" id="KW-0472">Membrane</keyword>
<comment type="caution">
    <text evidence="7">The sequence shown here is derived from an EMBL/GenBank/DDBJ whole genome shotgun (WGS) entry which is preliminary data.</text>
</comment>
<dbReference type="InterPro" id="IPR009908">
    <property type="entry name" value="Methylamine_util_MauE"/>
</dbReference>
<evidence type="ECO:0000313" key="8">
    <source>
        <dbReference type="Proteomes" id="UP000651112"/>
    </source>
</evidence>
<reference evidence="7 8" key="1">
    <citation type="submission" date="2020-08" db="EMBL/GenBank/DDBJ databases">
        <title>Sphingobacterium sp. DN00404 isolated from aquaculture water.</title>
        <authorList>
            <person name="Zhang M."/>
        </authorList>
    </citation>
    <scope>NUCLEOTIDE SEQUENCE [LARGE SCALE GENOMIC DNA]</scope>
    <source>
        <strain evidence="7 8">KCTC 42746</strain>
    </source>
</reference>
<proteinExistence type="predicted"/>
<accession>A0ABR7XU50</accession>
<feature type="transmembrane region" description="Helical" evidence="5">
    <location>
        <begin position="79"/>
        <end position="100"/>
    </location>
</feature>
<keyword evidence="3 5" id="KW-1133">Transmembrane helix</keyword>
<feature type="transmembrane region" description="Helical" evidence="5">
    <location>
        <begin position="107"/>
        <end position="128"/>
    </location>
</feature>
<name>A0ABR7XU50_9SPHI</name>